<gene>
    <name evidence="1" type="ORF">S01H4_32149</name>
</gene>
<comment type="caution">
    <text evidence="1">The sequence shown here is derived from an EMBL/GenBank/DDBJ whole genome shotgun (WGS) entry which is preliminary data.</text>
</comment>
<evidence type="ECO:0000313" key="1">
    <source>
        <dbReference type="EMBL" id="GAG85970.1"/>
    </source>
</evidence>
<name>X1ATC3_9ZZZZ</name>
<proteinExistence type="predicted"/>
<accession>X1ATC3</accession>
<feature type="non-terminal residue" evidence="1">
    <location>
        <position position="66"/>
    </location>
</feature>
<reference evidence="1" key="1">
    <citation type="journal article" date="2014" name="Front. Microbiol.">
        <title>High frequency of phylogenetically diverse reductive dehalogenase-homologous genes in deep subseafloor sedimentary metagenomes.</title>
        <authorList>
            <person name="Kawai M."/>
            <person name="Futagami T."/>
            <person name="Toyoda A."/>
            <person name="Takaki Y."/>
            <person name="Nishi S."/>
            <person name="Hori S."/>
            <person name="Arai W."/>
            <person name="Tsubouchi T."/>
            <person name="Morono Y."/>
            <person name="Uchiyama I."/>
            <person name="Ito T."/>
            <person name="Fujiyama A."/>
            <person name="Inagaki F."/>
            <person name="Takami H."/>
        </authorList>
    </citation>
    <scope>NUCLEOTIDE SEQUENCE</scope>
    <source>
        <strain evidence="1">Expedition CK06-06</strain>
    </source>
</reference>
<protein>
    <submittedName>
        <fullName evidence="1">Uncharacterized protein</fullName>
    </submittedName>
</protein>
<organism evidence="1">
    <name type="scientific">marine sediment metagenome</name>
    <dbReference type="NCBI Taxonomy" id="412755"/>
    <lineage>
        <taxon>unclassified sequences</taxon>
        <taxon>metagenomes</taxon>
        <taxon>ecological metagenomes</taxon>
    </lineage>
</organism>
<dbReference type="AlphaFoldDB" id="X1ATC3"/>
<sequence length="66" mass="7610">MVLSFLWLAVLTGRFNDKVNRIKNFCKEGKFEVVTETMCDTLTDGLIYLAIARALYEEEYGEVDLL</sequence>
<dbReference type="EMBL" id="BART01016770">
    <property type="protein sequence ID" value="GAG85970.1"/>
    <property type="molecule type" value="Genomic_DNA"/>
</dbReference>